<organism evidence="5 6">
    <name type="scientific">Gillisia mitskevichiae</name>
    <dbReference type="NCBI Taxonomy" id="270921"/>
    <lineage>
        <taxon>Bacteria</taxon>
        <taxon>Pseudomonadati</taxon>
        <taxon>Bacteroidota</taxon>
        <taxon>Flavobacteriia</taxon>
        <taxon>Flavobacteriales</taxon>
        <taxon>Flavobacteriaceae</taxon>
        <taxon>Gillisia</taxon>
    </lineage>
</organism>
<evidence type="ECO:0000256" key="3">
    <source>
        <dbReference type="ARBA" id="ARBA00023163"/>
    </source>
</evidence>
<name>A0A495P3U9_9FLAO</name>
<keyword evidence="3" id="KW-0804">Transcription</keyword>
<dbReference type="GO" id="GO:0031564">
    <property type="term" value="P:transcription antitermination"/>
    <property type="evidence" value="ECO:0007669"/>
    <property type="project" value="UniProtKB-KW"/>
</dbReference>
<dbReference type="Gene3D" id="3.30.70.940">
    <property type="entry name" value="NusG, N-terminal domain"/>
    <property type="match status" value="1"/>
</dbReference>
<dbReference type="CDD" id="cd09895">
    <property type="entry name" value="NGN_SP_UpxY"/>
    <property type="match status" value="1"/>
</dbReference>
<dbReference type="InterPro" id="IPR036735">
    <property type="entry name" value="NGN_dom_sf"/>
</dbReference>
<dbReference type="RefSeq" id="WP_121346641.1">
    <property type="nucleotide sequence ID" value="NZ_RBLG01000004.1"/>
</dbReference>
<dbReference type="SUPFAM" id="SSF82679">
    <property type="entry name" value="N-utilization substance G protein NusG, N-terminal domain"/>
    <property type="match status" value="1"/>
</dbReference>
<evidence type="ECO:0000313" key="5">
    <source>
        <dbReference type="EMBL" id="RKS45183.1"/>
    </source>
</evidence>
<keyword evidence="2" id="KW-0805">Transcription regulation</keyword>
<dbReference type="InterPro" id="IPR006645">
    <property type="entry name" value="NGN-like_dom"/>
</dbReference>
<dbReference type="AlphaFoldDB" id="A0A495P3U9"/>
<dbReference type="Proteomes" id="UP000276282">
    <property type="component" value="Unassembled WGS sequence"/>
</dbReference>
<proteinExistence type="predicted"/>
<sequence>MWYVLYTKPRSEKKVSKSLEAANIENYCPTIIEVKQWSDRIKKIEVPLFKSYIFVRVSEKERERVFQYPGTVRYLYWLGKPAIVKDKEIDTIKNWLDDDCYEEFKINNLYSGQRVQITSGAFKDQKGIVKHVGSNRLSLILDTLGCIVSVRIKELA</sequence>
<keyword evidence="1" id="KW-0889">Transcription antitermination</keyword>
<dbReference type="GO" id="GO:0006354">
    <property type="term" value="P:DNA-templated transcription elongation"/>
    <property type="evidence" value="ECO:0007669"/>
    <property type="project" value="InterPro"/>
</dbReference>
<gene>
    <name evidence="5" type="ORF">BC962_2859</name>
</gene>
<evidence type="ECO:0000256" key="2">
    <source>
        <dbReference type="ARBA" id="ARBA00023015"/>
    </source>
</evidence>
<feature type="domain" description="NusG-like N-terminal" evidence="4">
    <location>
        <begin position="2"/>
        <end position="92"/>
    </location>
</feature>
<dbReference type="OrthoDB" id="9796143at2"/>
<evidence type="ECO:0000259" key="4">
    <source>
        <dbReference type="Pfam" id="PF02357"/>
    </source>
</evidence>
<keyword evidence="6" id="KW-1185">Reference proteome</keyword>
<dbReference type="PANTHER" id="PTHR30265:SF4">
    <property type="entry name" value="KOW MOTIF FAMILY PROTEIN, EXPRESSED"/>
    <property type="match status" value="1"/>
</dbReference>
<protein>
    <submittedName>
        <fullName evidence="5">Transcription antitermination factor NusG</fullName>
    </submittedName>
</protein>
<dbReference type="PANTHER" id="PTHR30265">
    <property type="entry name" value="RHO-INTERACTING TRANSCRIPTION TERMINATION FACTOR NUSG"/>
    <property type="match status" value="1"/>
</dbReference>
<comment type="caution">
    <text evidence="5">The sequence shown here is derived from an EMBL/GenBank/DDBJ whole genome shotgun (WGS) entry which is preliminary data.</text>
</comment>
<evidence type="ECO:0000313" key="6">
    <source>
        <dbReference type="Proteomes" id="UP000276282"/>
    </source>
</evidence>
<evidence type="ECO:0000256" key="1">
    <source>
        <dbReference type="ARBA" id="ARBA00022814"/>
    </source>
</evidence>
<reference evidence="5 6" key="1">
    <citation type="submission" date="2018-10" db="EMBL/GenBank/DDBJ databases">
        <title>Genomic Encyclopedia of Archaeal and Bacterial Type Strains, Phase II (KMG-II): from individual species to whole genera.</title>
        <authorList>
            <person name="Goeker M."/>
        </authorList>
    </citation>
    <scope>NUCLEOTIDE SEQUENCE [LARGE SCALE GENOMIC DNA]</scope>
    <source>
        <strain evidence="5 6">DSM 19839</strain>
    </source>
</reference>
<dbReference type="NCBIfam" id="NF033644">
    <property type="entry name" value="antiterm_UpxY"/>
    <property type="match status" value="1"/>
</dbReference>
<dbReference type="EMBL" id="RBLG01000004">
    <property type="protein sequence ID" value="RKS45183.1"/>
    <property type="molecule type" value="Genomic_DNA"/>
</dbReference>
<dbReference type="Pfam" id="PF02357">
    <property type="entry name" value="NusG"/>
    <property type="match status" value="1"/>
</dbReference>
<dbReference type="InterPro" id="IPR043425">
    <property type="entry name" value="NusG-like"/>
</dbReference>
<accession>A0A495P3U9</accession>